<organism evidence="7 8">
    <name type="scientific">Elsinoe batatas</name>
    <dbReference type="NCBI Taxonomy" id="2601811"/>
    <lineage>
        <taxon>Eukaryota</taxon>
        <taxon>Fungi</taxon>
        <taxon>Dikarya</taxon>
        <taxon>Ascomycota</taxon>
        <taxon>Pezizomycotina</taxon>
        <taxon>Dothideomycetes</taxon>
        <taxon>Dothideomycetidae</taxon>
        <taxon>Myriangiales</taxon>
        <taxon>Elsinoaceae</taxon>
        <taxon>Elsinoe</taxon>
    </lineage>
</organism>
<keyword evidence="3" id="KW-0805">Transcription regulation</keyword>
<evidence type="ECO:0000259" key="6">
    <source>
        <dbReference type="PROSITE" id="PS50048"/>
    </source>
</evidence>
<dbReference type="Pfam" id="PF00172">
    <property type="entry name" value="Zn_clus"/>
    <property type="match status" value="1"/>
</dbReference>
<dbReference type="InterPro" id="IPR007219">
    <property type="entry name" value="XnlR_reg_dom"/>
</dbReference>
<proteinExistence type="predicted"/>
<dbReference type="Gene3D" id="4.10.240.10">
    <property type="entry name" value="Zn(2)-C6 fungal-type DNA-binding domain"/>
    <property type="match status" value="1"/>
</dbReference>
<dbReference type="AlphaFoldDB" id="A0A8K0PF09"/>
<dbReference type="InterPro" id="IPR050815">
    <property type="entry name" value="TF_fung"/>
</dbReference>
<dbReference type="SUPFAM" id="SSF57701">
    <property type="entry name" value="Zn2/Cys6 DNA-binding domain"/>
    <property type="match status" value="1"/>
</dbReference>
<evidence type="ECO:0000256" key="5">
    <source>
        <dbReference type="ARBA" id="ARBA00023242"/>
    </source>
</evidence>
<evidence type="ECO:0000256" key="1">
    <source>
        <dbReference type="ARBA" id="ARBA00004123"/>
    </source>
</evidence>
<gene>
    <name evidence="7" type="ORF">KVT40_006518</name>
</gene>
<dbReference type="PROSITE" id="PS50048">
    <property type="entry name" value="ZN2_CY6_FUNGAL_2"/>
    <property type="match status" value="1"/>
</dbReference>
<dbReference type="GO" id="GO:0008270">
    <property type="term" value="F:zinc ion binding"/>
    <property type="evidence" value="ECO:0007669"/>
    <property type="project" value="InterPro"/>
</dbReference>
<sequence length="608" mass="67316">MASPHSVSGRSPPTKRSRVLSKVCDPCKQKKARCNSGRSQCETCRRKGTACVYRERGQPGLRPGFGRALEGRLDVLERNMQSMSQTLQQVVGHLPCSASTILQSPFGTHHADTTTNGIDLSAPLNDTSYAAGVSTPSGLPHATIMQDLIHLYSDMIQPWLPLIPPSILQEAIASPDRSLLLHGLIVVCFRFWNQESPNLQQRQAFVNCSRDHILRQCVDTCTVDSTQGLALLAVDTHGNGTGPRAWNVLSMLVAAVRHLNITKASTALVRNDDRDDETLSSMLEREEKRRLYWTIVMLDRFCSIQHGQAAGIQVSPGLVPYPTSDSDSVHASSTPGLYQALDPSWLELAESFELMARVNHLLIQTGDFNSPIYCQEWQTKFRALDMEISRWSQALPHWLKDPSNHVGPTACITHSVHHLSRIRMYTVAAFPSTENPYLKPSIQARGRCAVSILQLAALIAAAPPTQVESLGPLFAFVLWVAARSSLMLLTTSTDFTAVYADPDLVVLRGGLQQLSLFWSCAQNYLELIQIIMDSGNSPGGPQDIDAIRDTKKTTYGLERRLYMLKSRQVNQVVPHAFDFLDMPLFELDDTGDPWLDNLGPPIGDEWLG</sequence>
<evidence type="ECO:0000256" key="3">
    <source>
        <dbReference type="ARBA" id="ARBA00023015"/>
    </source>
</evidence>
<dbReference type="SMART" id="SM00066">
    <property type="entry name" value="GAL4"/>
    <property type="match status" value="1"/>
</dbReference>
<dbReference type="GO" id="GO:0006351">
    <property type="term" value="P:DNA-templated transcription"/>
    <property type="evidence" value="ECO:0007669"/>
    <property type="project" value="InterPro"/>
</dbReference>
<dbReference type="Pfam" id="PF04082">
    <property type="entry name" value="Fungal_trans"/>
    <property type="match status" value="1"/>
</dbReference>
<dbReference type="PROSITE" id="PS00463">
    <property type="entry name" value="ZN2_CY6_FUNGAL_1"/>
    <property type="match status" value="1"/>
</dbReference>
<dbReference type="SMART" id="SM00906">
    <property type="entry name" value="Fungal_trans"/>
    <property type="match status" value="1"/>
</dbReference>
<dbReference type="GO" id="GO:0003677">
    <property type="term" value="F:DNA binding"/>
    <property type="evidence" value="ECO:0007669"/>
    <property type="project" value="InterPro"/>
</dbReference>
<keyword evidence="5" id="KW-0539">Nucleus</keyword>
<keyword evidence="4" id="KW-0804">Transcription</keyword>
<dbReference type="InterPro" id="IPR036864">
    <property type="entry name" value="Zn2-C6_fun-type_DNA-bd_sf"/>
</dbReference>
<dbReference type="InterPro" id="IPR001138">
    <property type="entry name" value="Zn2Cys6_DnaBD"/>
</dbReference>
<comment type="caution">
    <text evidence="7">The sequence shown here is derived from an EMBL/GenBank/DDBJ whole genome shotgun (WGS) entry which is preliminary data.</text>
</comment>
<protein>
    <recommendedName>
        <fullName evidence="6">Zn(2)-C6 fungal-type domain-containing protein</fullName>
    </recommendedName>
</protein>
<evidence type="ECO:0000256" key="4">
    <source>
        <dbReference type="ARBA" id="ARBA00023163"/>
    </source>
</evidence>
<comment type="subcellular location">
    <subcellularLocation>
        <location evidence="1">Nucleus</location>
    </subcellularLocation>
</comment>
<reference evidence="7" key="1">
    <citation type="submission" date="2021-07" db="EMBL/GenBank/DDBJ databases">
        <title>Elsinoe batatas strain:CRI-CJ2 Genome sequencing and assembly.</title>
        <authorList>
            <person name="Huang L."/>
        </authorList>
    </citation>
    <scope>NUCLEOTIDE SEQUENCE</scope>
    <source>
        <strain evidence="7">CRI-CJ2</strain>
    </source>
</reference>
<keyword evidence="8" id="KW-1185">Reference proteome</keyword>
<dbReference type="GO" id="GO:0005634">
    <property type="term" value="C:nucleus"/>
    <property type="evidence" value="ECO:0007669"/>
    <property type="project" value="UniProtKB-SubCell"/>
</dbReference>
<name>A0A8K0PF09_9PEZI</name>
<evidence type="ECO:0000256" key="2">
    <source>
        <dbReference type="ARBA" id="ARBA00022723"/>
    </source>
</evidence>
<dbReference type="CDD" id="cd00067">
    <property type="entry name" value="GAL4"/>
    <property type="match status" value="1"/>
</dbReference>
<feature type="domain" description="Zn(2)-C6 fungal-type" evidence="6">
    <location>
        <begin position="23"/>
        <end position="53"/>
    </location>
</feature>
<evidence type="ECO:0000313" key="7">
    <source>
        <dbReference type="EMBL" id="KAG8626117.1"/>
    </source>
</evidence>
<dbReference type="CDD" id="cd12148">
    <property type="entry name" value="fungal_TF_MHR"/>
    <property type="match status" value="1"/>
</dbReference>
<dbReference type="EMBL" id="JAESVG020000007">
    <property type="protein sequence ID" value="KAG8626117.1"/>
    <property type="molecule type" value="Genomic_DNA"/>
</dbReference>
<evidence type="ECO:0000313" key="8">
    <source>
        <dbReference type="Proteomes" id="UP000809789"/>
    </source>
</evidence>
<dbReference type="Proteomes" id="UP000809789">
    <property type="component" value="Unassembled WGS sequence"/>
</dbReference>
<dbReference type="PANTHER" id="PTHR47338">
    <property type="entry name" value="ZN(II)2CYS6 TRANSCRIPTION FACTOR (EUROFUNG)-RELATED"/>
    <property type="match status" value="1"/>
</dbReference>
<dbReference type="PANTHER" id="PTHR47338:SF20">
    <property type="entry name" value="ZN(II)2CYS6 TRANSCRIPTION FACTOR (EUROFUNG)"/>
    <property type="match status" value="1"/>
</dbReference>
<accession>A0A8K0PF09</accession>
<dbReference type="GO" id="GO:0000981">
    <property type="term" value="F:DNA-binding transcription factor activity, RNA polymerase II-specific"/>
    <property type="evidence" value="ECO:0007669"/>
    <property type="project" value="InterPro"/>
</dbReference>
<keyword evidence="2" id="KW-0479">Metal-binding</keyword>
<dbReference type="OrthoDB" id="3930710at2759"/>